<organism evidence="1 3">
    <name type="scientific">Xenorhabdus miraniensis</name>
    <dbReference type="NCBI Taxonomy" id="351674"/>
    <lineage>
        <taxon>Bacteria</taxon>
        <taxon>Pseudomonadati</taxon>
        <taxon>Pseudomonadota</taxon>
        <taxon>Gammaproteobacteria</taxon>
        <taxon>Enterobacterales</taxon>
        <taxon>Morganellaceae</taxon>
        <taxon>Xenorhabdus</taxon>
    </lineage>
</organism>
<keyword evidence="3" id="KW-1185">Reference proteome</keyword>
<comment type="caution">
    <text evidence="1">The sequence shown here is derived from an EMBL/GenBank/DDBJ whole genome shotgun (WGS) entry which is preliminary data.</text>
</comment>
<evidence type="ECO:0000313" key="2">
    <source>
        <dbReference type="EMBL" id="PHM49002.1"/>
    </source>
</evidence>
<protein>
    <submittedName>
        <fullName evidence="1">Uncharacterized protein</fullName>
    </submittedName>
</protein>
<reference evidence="1 3" key="1">
    <citation type="journal article" date="2017" name="Nat. Microbiol.">
        <title>Natural product diversity associated with the nematode symbionts Photorhabdus and Xenorhabdus.</title>
        <authorList>
            <person name="Tobias N.J."/>
            <person name="Wolff H."/>
            <person name="Djahanschiri B."/>
            <person name="Grundmann F."/>
            <person name="Kronenwerth M."/>
            <person name="Shi Y.M."/>
            <person name="Simonyi S."/>
            <person name="Grun P."/>
            <person name="Shapiro-Ilan D."/>
            <person name="Pidot S.J."/>
            <person name="Stinear T.P."/>
            <person name="Ebersberger I."/>
            <person name="Bode H.B."/>
        </authorList>
    </citation>
    <scope>NUCLEOTIDE SEQUENCE [LARGE SCALE GENOMIC DNA]</scope>
    <source>
        <strain evidence="1 3">DSM 17902</strain>
    </source>
</reference>
<proteinExistence type="predicted"/>
<dbReference type="AlphaFoldDB" id="A0A2D0JQV4"/>
<dbReference type="EMBL" id="NITZ01000007">
    <property type="protein sequence ID" value="PHM49002.1"/>
    <property type="molecule type" value="Genomic_DNA"/>
</dbReference>
<dbReference type="EMBL" id="NITZ01000009">
    <property type="protein sequence ID" value="PHM48669.1"/>
    <property type="molecule type" value="Genomic_DNA"/>
</dbReference>
<evidence type="ECO:0000313" key="1">
    <source>
        <dbReference type="EMBL" id="PHM48669.1"/>
    </source>
</evidence>
<name>A0A2D0JQV4_9GAMM</name>
<sequence length="55" mass="6466">MMVIGGKYKGRIVYDHMHRNSHDKGVPHEFMSPYQLIEDFFAKIDEVIAERESRG</sequence>
<accession>A0A2D0JQV4</accession>
<dbReference type="Proteomes" id="UP000221980">
    <property type="component" value="Unassembled WGS sequence"/>
</dbReference>
<gene>
    <name evidence="2" type="ORF">Xmir_01782</name>
    <name evidence="1" type="ORF">Xmir_02157</name>
</gene>
<evidence type="ECO:0000313" key="3">
    <source>
        <dbReference type="Proteomes" id="UP000221980"/>
    </source>
</evidence>